<accession>A0A934K7T3</accession>
<dbReference type="Pfam" id="PF24593">
    <property type="entry name" value="DUF7617"/>
    <property type="match status" value="1"/>
</dbReference>
<proteinExistence type="predicted"/>
<reference evidence="3" key="1">
    <citation type="submission" date="2020-10" db="EMBL/GenBank/DDBJ databases">
        <title>Ca. Dormibacterota MAGs.</title>
        <authorList>
            <person name="Montgomery K."/>
        </authorList>
    </citation>
    <scope>NUCLEOTIDE SEQUENCE [LARGE SCALE GENOMIC DNA]</scope>
    <source>
        <strain evidence="3">SC8812_S17_10</strain>
    </source>
</reference>
<name>A0A934K7T3_9BACT</name>
<gene>
    <name evidence="3" type="ORF">JF922_04335</name>
</gene>
<sequence length="394" mass="41107">MIMSFETAEFGTRTYVPVGPYGSSHLDTYVCYDWSINALCSGFATGGLLTFPTTHGGDLRTYALISDPERLGCMWGVGDQGFDVSFDAVTGRTPCLTTGTSLAIKPASFYCDGGGDHVRAWGQLTINDLPPADITGSVVSVFDQTGHPVPGFQNRALTPQATLDLSTIPYAFPTQALQVDPVSVRVASTSPWDTGRPTVSVSYAGDPGVQVCFKTAAPADCSALTVSNQATAVTTDSQQATSTVTAGASLHLLSTSGQCTPGIRLVKEVCTQSDSSRCDPATDSLWVKSTQLPPHTQVVWRITITNTGQVSLDNVTAKDPVEPACQKPPVTLARGQSYRYTCSTSNLTAVTTNIATASGNPPPGGAPVASTPDQATATPPLPKLPNTGRAGVPQ</sequence>
<keyword evidence="4" id="KW-1185">Reference proteome</keyword>
<evidence type="ECO:0000259" key="2">
    <source>
        <dbReference type="Pfam" id="PF24593"/>
    </source>
</evidence>
<comment type="caution">
    <text evidence="3">The sequence shown here is derived from an EMBL/GenBank/DDBJ whole genome shotgun (WGS) entry which is preliminary data.</text>
</comment>
<dbReference type="EMBL" id="JAEKNR010000051">
    <property type="protein sequence ID" value="MBJ7597300.1"/>
    <property type="molecule type" value="Genomic_DNA"/>
</dbReference>
<protein>
    <recommendedName>
        <fullName evidence="2">DUF7617 domain-containing protein</fullName>
    </recommendedName>
</protein>
<feature type="region of interest" description="Disordered" evidence="1">
    <location>
        <begin position="356"/>
        <end position="394"/>
    </location>
</feature>
<dbReference type="InterPro" id="IPR055388">
    <property type="entry name" value="DUF7617"/>
</dbReference>
<organism evidence="3 4">
    <name type="scientific">Candidatus Nephthysia bennettiae</name>
    <dbReference type="NCBI Taxonomy" id="3127016"/>
    <lineage>
        <taxon>Bacteria</taxon>
        <taxon>Bacillati</taxon>
        <taxon>Candidatus Dormiibacterota</taxon>
        <taxon>Candidatus Dormibacteria</taxon>
        <taxon>Candidatus Dormibacterales</taxon>
        <taxon>Candidatus Dormibacteraceae</taxon>
        <taxon>Candidatus Nephthysia</taxon>
    </lineage>
</organism>
<evidence type="ECO:0000313" key="3">
    <source>
        <dbReference type="EMBL" id="MBJ7597300.1"/>
    </source>
</evidence>
<evidence type="ECO:0000256" key="1">
    <source>
        <dbReference type="SAM" id="MobiDB-lite"/>
    </source>
</evidence>
<evidence type="ECO:0000313" key="4">
    <source>
        <dbReference type="Proteomes" id="UP000612893"/>
    </source>
</evidence>
<feature type="domain" description="DUF7617" evidence="2">
    <location>
        <begin position="259"/>
        <end position="373"/>
    </location>
</feature>
<dbReference type="AlphaFoldDB" id="A0A934K7T3"/>
<dbReference type="Proteomes" id="UP000612893">
    <property type="component" value="Unassembled WGS sequence"/>
</dbReference>